<dbReference type="PROSITE" id="PS50931">
    <property type="entry name" value="HTH_LYSR"/>
    <property type="match status" value="1"/>
</dbReference>
<keyword evidence="4" id="KW-0804">Transcription</keyword>
<evidence type="ECO:0000256" key="5">
    <source>
        <dbReference type="SAM" id="MobiDB-lite"/>
    </source>
</evidence>
<dbReference type="PANTHER" id="PTHR30419:SF30">
    <property type="entry name" value="LYSR FAMILY TRANSCRIPTIONAL REGULATOR"/>
    <property type="match status" value="1"/>
</dbReference>
<dbReference type="Pfam" id="PF00126">
    <property type="entry name" value="HTH_1"/>
    <property type="match status" value="1"/>
</dbReference>
<dbReference type="EMBL" id="CABVQI010000002">
    <property type="protein sequence ID" value="VWC61558.1"/>
    <property type="molecule type" value="Genomic_DNA"/>
</dbReference>
<dbReference type="SUPFAM" id="SSF53850">
    <property type="entry name" value="Periplasmic binding protein-like II"/>
    <property type="match status" value="1"/>
</dbReference>
<feature type="compositionally biased region" description="Basic residues" evidence="5">
    <location>
        <begin position="306"/>
        <end position="320"/>
    </location>
</feature>
<sequence>MKLHQLRALVAVARSGSIHEAARTLHLTQPAVTRSLRDLEDELGLMLVARSSSGVTLTDAGRAMLRRAELVVNEVARTEEEMAQLRENRQGRLAIGMTPLAGITVLPAAYNRFRRAMPDVQLEFVEGSPSQLVEQLKNGALDFALGAGADAQDFTSVRCEHLDSFPMWFAVSRKGKLAGATSLADLQDAEWLHTGPSTEFRAFLAELFAQACLPVPRHVTRCASQTLFYALAVNSDVVTAWTQLALRGEDASDTLKTLDLVGQPPARNLYLLFRDSAVLTSSAEYFVRCIDEAVQAERANAGGTKRGTRSRAPRSRAPRA</sequence>
<organism evidence="7 8">
    <name type="scientific">Burkholderia lata (strain ATCC 17760 / DSM 23089 / LMG 22485 / NCIMB 9086 / R18194 / 383)</name>
    <dbReference type="NCBI Taxonomy" id="482957"/>
    <lineage>
        <taxon>Bacteria</taxon>
        <taxon>Pseudomonadati</taxon>
        <taxon>Pseudomonadota</taxon>
        <taxon>Betaproteobacteria</taxon>
        <taxon>Burkholderiales</taxon>
        <taxon>Burkholderiaceae</taxon>
        <taxon>Burkholderia</taxon>
        <taxon>Burkholderia cepacia complex</taxon>
    </lineage>
</organism>
<feature type="domain" description="HTH lysR-type" evidence="6">
    <location>
        <begin position="1"/>
        <end position="58"/>
    </location>
</feature>
<keyword evidence="2" id="KW-0805">Transcription regulation</keyword>
<dbReference type="AlphaFoldDB" id="A0A6P2TWD5"/>
<dbReference type="Proteomes" id="UP000494274">
    <property type="component" value="Unassembled WGS sequence"/>
</dbReference>
<accession>A0A6P2TWD5</accession>
<reference evidence="7 8" key="1">
    <citation type="submission" date="2019-09" db="EMBL/GenBank/DDBJ databases">
        <authorList>
            <person name="Depoorter E."/>
        </authorList>
    </citation>
    <scope>NUCLEOTIDE SEQUENCE [LARGE SCALE GENOMIC DNA]</scope>
    <source>
        <strain evidence="7">R-18112</strain>
    </source>
</reference>
<dbReference type="InterPro" id="IPR036390">
    <property type="entry name" value="WH_DNA-bd_sf"/>
</dbReference>
<dbReference type="InterPro" id="IPR036388">
    <property type="entry name" value="WH-like_DNA-bd_sf"/>
</dbReference>
<evidence type="ECO:0000256" key="4">
    <source>
        <dbReference type="ARBA" id="ARBA00023163"/>
    </source>
</evidence>
<evidence type="ECO:0000256" key="3">
    <source>
        <dbReference type="ARBA" id="ARBA00023125"/>
    </source>
</evidence>
<dbReference type="GO" id="GO:0003677">
    <property type="term" value="F:DNA binding"/>
    <property type="evidence" value="ECO:0007669"/>
    <property type="project" value="UniProtKB-KW"/>
</dbReference>
<keyword evidence="3" id="KW-0238">DNA-binding</keyword>
<dbReference type="Gene3D" id="1.10.10.10">
    <property type="entry name" value="Winged helix-like DNA-binding domain superfamily/Winged helix DNA-binding domain"/>
    <property type="match status" value="1"/>
</dbReference>
<name>A0A6P2TWD5_BURL3</name>
<dbReference type="CDD" id="cd05466">
    <property type="entry name" value="PBP2_LTTR_substrate"/>
    <property type="match status" value="1"/>
</dbReference>
<gene>
    <name evidence="7" type="ORF">BLA18112_01087</name>
</gene>
<comment type="similarity">
    <text evidence="1">Belongs to the LysR transcriptional regulatory family.</text>
</comment>
<evidence type="ECO:0000256" key="2">
    <source>
        <dbReference type="ARBA" id="ARBA00023015"/>
    </source>
</evidence>
<dbReference type="PANTHER" id="PTHR30419">
    <property type="entry name" value="HTH-TYPE TRANSCRIPTIONAL REGULATOR YBHD"/>
    <property type="match status" value="1"/>
</dbReference>
<dbReference type="PRINTS" id="PR00039">
    <property type="entry name" value="HTHLYSR"/>
</dbReference>
<feature type="region of interest" description="Disordered" evidence="5">
    <location>
        <begin position="300"/>
        <end position="320"/>
    </location>
</feature>
<evidence type="ECO:0000313" key="8">
    <source>
        <dbReference type="Proteomes" id="UP000494274"/>
    </source>
</evidence>
<dbReference type="GO" id="GO:0003700">
    <property type="term" value="F:DNA-binding transcription factor activity"/>
    <property type="evidence" value="ECO:0007669"/>
    <property type="project" value="InterPro"/>
</dbReference>
<dbReference type="InterPro" id="IPR000847">
    <property type="entry name" value="LysR_HTH_N"/>
</dbReference>
<proteinExistence type="inferred from homology"/>
<dbReference type="GO" id="GO:0005829">
    <property type="term" value="C:cytosol"/>
    <property type="evidence" value="ECO:0007669"/>
    <property type="project" value="TreeGrafter"/>
</dbReference>
<dbReference type="InterPro" id="IPR005119">
    <property type="entry name" value="LysR_subst-bd"/>
</dbReference>
<evidence type="ECO:0000256" key="1">
    <source>
        <dbReference type="ARBA" id="ARBA00009437"/>
    </source>
</evidence>
<dbReference type="FunFam" id="1.10.10.10:FF:000001">
    <property type="entry name" value="LysR family transcriptional regulator"/>
    <property type="match status" value="1"/>
</dbReference>
<dbReference type="Gene3D" id="3.40.190.10">
    <property type="entry name" value="Periplasmic binding protein-like II"/>
    <property type="match status" value="2"/>
</dbReference>
<dbReference type="Pfam" id="PF03466">
    <property type="entry name" value="LysR_substrate"/>
    <property type="match status" value="1"/>
</dbReference>
<protein>
    <submittedName>
        <fullName evidence="7">LysR family transcriptional regulator</fullName>
    </submittedName>
</protein>
<evidence type="ECO:0000313" key="7">
    <source>
        <dbReference type="EMBL" id="VWC61558.1"/>
    </source>
</evidence>
<dbReference type="RefSeq" id="WP_175042776.1">
    <property type="nucleotide sequence ID" value="NZ_CABVQI010000002.1"/>
</dbReference>
<dbReference type="SUPFAM" id="SSF46785">
    <property type="entry name" value="Winged helix' DNA-binding domain"/>
    <property type="match status" value="1"/>
</dbReference>
<dbReference type="InterPro" id="IPR050950">
    <property type="entry name" value="HTH-type_LysR_regulators"/>
</dbReference>
<evidence type="ECO:0000259" key="6">
    <source>
        <dbReference type="PROSITE" id="PS50931"/>
    </source>
</evidence>